<protein>
    <submittedName>
        <fullName evidence="1">Uncharacterized protein</fullName>
    </submittedName>
</protein>
<gene>
    <name evidence="1" type="ORF">GPM918_LOCUS26544</name>
    <name evidence="2" type="ORF">SRO942_LOCUS26715</name>
</gene>
<name>A0A815AQ15_9BILA</name>
<sequence>MNDSGKCSTTYGGYRVPNMPVNGKWHEWTFNYDLITENREMILNLSEYEGKIFVYLGDQPEESKKQQQ</sequence>
<accession>A0A815AQ15</accession>
<evidence type="ECO:0000313" key="1">
    <source>
        <dbReference type="EMBL" id="CAF1259706.1"/>
    </source>
</evidence>
<reference evidence="1" key="1">
    <citation type="submission" date="2021-02" db="EMBL/GenBank/DDBJ databases">
        <authorList>
            <person name="Nowell W R."/>
        </authorList>
    </citation>
    <scope>NUCLEOTIDE SEQUENCE</scope>
</reference>
<organism evidence="1 3">
    <name type="scientific">Didymodactylos carnosus</name>
    <dbReference type="NCBI Taxonomy" id="1234261"/>
    <lineage>
        <taxon>Eukaryota</taxon>
        <taxon>Metazoa</taxon>
        <taxon>Spiralia</taxon>
        <taxon>Gnathifera</taxon>
        <taxon>Rotifera</taxon>
        <taxon>Eurotatoria</taxon>
        <taxon>Bdelloidea</taxon>
        <taxon>Philodinida</taxon>
        <taxon>Philodinidae</taxon>
        <taxon>Didymodactylos</taxon>
    </lineage>
</organism>
<dbReference type="EMBL" id="CAJNOQ010010739">
    <property type="protein sequence ID" value="CAF1259706.1"/>
    <property type="molecule type" value="Genomic_DNA"/>
</dbReference>
<dbReference type="Proteomes" id="UP000681722">
    <property type="component" value="Unassembled WGS sequence"/>
</dbReference>
<comment type="caution">
    <text evidence="1">The sequence shown here is derived from an EMBL/GenBank/DDBJ whole genome shotgun (WGS) entry which is preliminary data.</text>
</comment>
<dbReference type="Proteomes" id="UP000663829">
    <property type="component" value="Unassembled WGS sequence"/>
</dbReference>
<dbReference type="EMBL" id="CAJOBC010018184">
    <property type="protein sequence ID" value="CAF4036031.1"/>
    <property type="molecule type" value="Genomic_DNA"/>
</dbReference>
<dbReference type="AlphaFoldDB" id="A0A815AQ15"/>
<evidence type="ECO:0000313" key="3">
    <source>
        <dbReference type="Proteomes" id="UP000663829"/>
    </source>
</evidence>
<keyword evidence="3" id="KW-1185">Reference proteome</keyword>
<evidence type="ECO:0000313" key="2">
    <source>
        <dbReference type="EMBL" id="CAF4036031.1"/>
    </source>
</evidence>
<proteinExistence type="predicted"/>